<organism evidence="1 2">
    <name type="scientific">Aspergillus costaricaensis CBS 115574</name>
    <dbReference type="NCBI Taxonomy" id="1448317"/>
    <lineage>
        <taxon>Eukaryota</taxon>
        <taxon>Fungi</taxon>
        <taxon>Dikarya</taxon>
        <taxon>Ascomycota</taxon>
        <taxon>Pezizomycotina</taxon>
        <taxon>Eurotiomycetes</taxon>
        <taxon>Eurotiomycetidae</taxon>
        <taxon>Eurotiales</taxon>
        <taxon>Aspergillaceae</taxon>
        <taxon>Aspergillus</taxon>
        <taxon>Aspergillus subgen. Circumdati</taxon>
    </lineage>
</organism>
<evidence type="ECO:0000313" key="1">
    <source>
        <dbReference type="EMBL" id="RAK86387.1"/>
    </source>
</evidence>
<proteinExistence type="predicted"/>
<dbReference type="Proteomes" id="UP000249748">
    <property type="component" value="Unassembled WGS sequence"/>
</dbReference>
<accession>A0ACD1I7R6</accession>
<name>A0ACD1I7R6_9EURO</name>
<gene>
    <name evidence="1" type="ORF">BO79DRAFT_289296</name>
</gene>
<sequence>MSFHKELFIDGQYAPSSTGATMRILNPYDNSVAVEDMHVASEADVERAVRAAKDAFPSWKETPATVRGNAMVKFAELLEADAENLARLEAIAMGQPISIAKRMILASAGVWRYYAGYAGKVAGEAYSPEGDGTYKIVQYEPLGVCAGICAWNASHILSAWKIAPAMAAGNTFVLKSSEKSPISLAQYGALIQRAGFPAGVINILTGDGKIGALLSSHMEISKIAFTGSTAAGRAVQIAAANSNLKKVTLELGGKSPALVFDDADVPNAVIHCCDGFLRNSGQICFASSRVLVHANIAVKFMKKLRTAFEEAAQRMGDPQLLGTDFGPLADQLHFNHVMELLHHGEQEGLEALVGGEQQGTKGLFVQPTVLLGPDRNSKLWKEEIFGPVIVLKTFRTEEEAIELANDTPYGLGSSIYTSDIGQALRVAGKVQAGAVGINGAFATSQHTPFGGWKQSGYGRELGLEGIKNYLQSKTIHVNMNVTKR</sequence>
<protein>
    <submittedName>
        <fullName evidence="1">Aldehyde dehydrogenase</fullName>
    </submittedName>
</protein>
<reference evidence="1" key="1">
    <citation type="submission" date="2018-02" db="EMBL/GenBank/DDBJ databases">
        <title>The genomes of Aspergillus section Nigri reveals drivers in fungal speciation.</title>
        <authorList>
            <consortium name="DOE Joint Genome Institute"/>
            <person name="Vesth T.C."/>
            <person name="Nybo J."/>
            <person name="Theobald S."/>
            <person name="Brandl J."/>
            <person name="Frisvad J.C."/>
            <person name="Nielsen K.F."/>
            <person name="Lyhne E.K."/>
            <person name="Kogle M.E."/>
            <person name="Kuo A."/>
            <person name="Riley R."/>
            <person name="Clum A."/>
            <person name="Nolan M."/>
            <person name="Lipzen A."/>
            <person name="Salamov A."/>
            <person name="Henrissat B."/>
            <person name="Wiebenga A."/>
            <person name="De vries R.P."/>
            <person name="Grigoriev I.V."/>
            <person name="Mortensen U.H."/>
            <person name="Andersen M.R."/>
            <person name="Baker S.E."/>
        </authorList>
    </citation>
    <scope>NUCLEOTIDE SEQUENCE</scope>
    <source>
        <strain evidence="1">CBS 115574</strain>
    </source>
</reference>
<dbReference type="EMBL" id="KZ824560">
    <property type="protein sequence ID" value="RAK86387.1"/>
    <property type="molecule type" value="Genomic_DNA"/>
</dbReference>
<evidence type="ECO:0000313" key="2">
    <source>
        <dbReference type="Proteomes" id="UP000249748"/>
    </source>
</evidence>
<keyword evidence="2" id="KW-1185">Reference proteome</keyword>